<keyword evidence="3" id="KW-1185">Reference proteome</keyword>
<comment type="caution">
    <text evidence="2">The sequence shown here is derived from an EMBL/GenBank/DDBJ whole genome shotgun (WGS) entry which is preliminary data.</text>
</comment>
<dbReference type="OrthoDB" id="623670at2759"/>
<dbReference type="InterPro" id="IPR051477">
    <property type="entry name" value="Expansin_CellWall"/>
</dbReference>
<dbReference type="InterPro" id="IPR036908">
    <property type="entry name" value="RlpA-like_sf"/>
</dbReference>
<organism evidence="2 3">
    <name type="scientific">Rhodocollybia butyracea</name>
    <dbReference type="NCBI Taxonomy" id="206335"/>
    <lineage>
        <taxon>Eukaryota</taxon>
        <taxon>Fungi</taxon>
        <taxon>Dikarya</taxon>
        <taxon>Basidiomycota</taxon>
        <taxon>Agaricomycotina</taxon>
        <taxon>Agaricomycetes</taxon>
        <taxon>Agaricomycetidae</taxon>
        <taxon>Agaricales</taxon>
        <taxon>Marasmiineae</taxon>
        <taxon>Omphalotaceae</taxon>
        <taxon>Rhodocollybia</taxon>
    </lineage>
</organism>
<sequence length="104" mass="11228">MFVVAGLGACGITNSPSDFICAVSEDLFDNYPLVFGYNGANPNNNPVCGRQINVHYQGVSTTVTVTDRCTGCSETSLDFTPGVFDLLTNNDEALGRIQITWEWA</sequence>
<evidence type="ECO:0000256" key="1">
    <source>
        <dbReference type="ARBA" id="ARBA00022729"/>
    </source>
</evidence>
<dbReference type="AlphaFoldDB" id="A0A9P5PNF3"/>
<proteinExistence type="predicted"/>
<name>A0A9P5PNF3_9AGAR</name>
<dbReference type="CDD" id="cd22191">
    <property type="entry name" value="DPBB_RlpA_EXP_N-like"/>
    <property type="match status" value="1"/>
</dbReference>
<dbReference type="Proteomes" id="UP000772434">
    <property type="component" value="Unassembled WGS sequence"/>
</dbReference>
<evidence type="ECO:0000313" key="2">
    <source>
        <dbReference type="EMBL" id="KAF9069119.1"/>
    </source>
</evidence>
<dbReference type="SUPFAM" id="SSF50685">
    <property type="entry name" value="Barwin-like endoglucanases"/>
    <property type="match status" value="1"/>
</dbReference>
<dbReference type="EMBL" id="JADNRY010000054">
    <property type="protein sequence ID" value="KAF9069119.1"/>
    <property type="molecule type" value="Genomic_DNA"/>
</dbReference>
<evidence type="ECO:0000313" key="3">
    <source>
        <dbReference type="Proteomes" id="UP000772434"/>
    </source>
</evidence>
<protein>
    <submittedName>
        <fullName evidence="2">RlpA-like double-psi beta-barrel-protein domain-containing protein-containing protein</fullName>
    </submittedName>
</protein>
<gene>
    <name evidence="2" type="ORF">BDP27DRAFT_1223190</name>
</gene>
<accession>A0A9P5PNF3</accession>
<dbReference type="PANTHER" id="PTHR31836:SF28">
    <property type="entry name" value="SRCR DOMAIN-CONTAINING PROTEIN-RELATED"/>
    <property type="match status" value="1"/>
</dbReference>
<keyword evidence="1" id="KW-0732">Signal</keyword>
<reference evidence="2" key="1">
    <citation type="submission" date="2020-11" db="EMBL/GenBank/DDBJ databases">
        <authorList>
            <consortium name="DOE Joint Genome Institute"/>
            <person name="Ahrendt S."/>
            <person name="Riley R."/>
            <person name="Andreopoulos W."/>
            <person name="Labutti K."/>
            <person name="Pangilinan J."/>
            <person name="Ruiz-Duenas F.J."/>
            <person name="Barrasa J.M."/>
            <person name="Sanchez-Garcia M."/>
            <person name="Camarero S."/>
            <person name="Miyauchi S."/>
            <person name="Serrano A."/>
            <person name="Linde D."/>
            <person name="Babiker R."/>
            <person name="Drula E."/>
            <person name="Ayuso-Fernandez I."/>
            <person name="Pacheco R."/>
            <person name="Padilla G."/>
            <person name="Ferreira P."/>
            <person name="Barriuso J."/>
            <person name="Kellner H."/>
            <person name="Castanera R."/>
            <person name="Alfaro M."/>
            <person name="Ramirez L."/>
            <person name="Pisabarro A.G."/>
            <person name="Kuo A."/>
            <person name="Tritt A."/>
            <person name="Lipzen A."/>
            <person name="He G."/>
            <person name="Yan M."/>
            <person name="Ng V."/>
            <person name="Cullen D."/>
            <person name="Martin F."/>
            <person name="Rosso M.-N."/>
            <person name="Henrissat B."/>
            <person name="Hibbett D."/>
            <person name="Martinez A.T."/>
            <person name="Grigoriev I.V."/>
        </authorList>
    </citation>
    <scope>NUCLEOTIDE SEQUENCE</scope>
    <source>
        <strain evidence="2">AH 40177</strain>
    </source>
</reference>
<dbReference type="PANTHER" id="PTHR31836">
    <property type="match status" value="1"/>
</dbReference>
<dbReference type="Gene3D" id="2.40.40.10">
    <property type="entry name" value="RlpA-like domain"/>
    <property type="match status" value="1"/>
</dbReference>